<proteinExistence type="inferred from homology"/>
<sequence>MSTDAVRTPRRRRSSTSRVQTRFAWLLLAPAILTVFGVVLFPLYRTVLVSLFDVRSALDPAPAFIGLGNYIGMLQSPSVWASLGRTFYFTVVSLAVELVFGLALALLLNAPLRARWLFRTLIVIPWAIPTIVNAAMWRGIFNAQYGALNALLTQLGVIHDYVPWLSEPWQAMNLVILADAWKTTPLVAFFLLAGLTGIPHEIYEAAAVDGLGWWKRFRAITLPLLVPAISIVVVLRTVEAFKVFDIIYAMTRGGPANGTAVISYYTYVTAFSDQNFGMGSAMAMLIVLAIAVLCLTYLRLIRTSDMSLL</sequence>
<protein>
    <submittedName>
        <fullName evidence="9">Sugar ABC transporter permease</fullName>
    </submittedName>
</protein>
<evidence type="ECO:0000313" key="9">
    <source>
        <dbReference type="EMBL" id="RMB60215.1"/>
    </source>
</evidence>
<dbReference type="RefSeq" id="WP_121901695.1">
    <property type="nucleotide sequence ID" value="NZ_REFW01000002.1"/>
</dbReference>
<dbReference type="Proteomes" id="UP000275256">
    <property type="component" value="Unassembled WGS sequence"/>
</dbReference>
<feature type="transmembrane region" description="Helical" evidence="7">
    <location>
        <begin position="21"/>
        <end position="44"/>
    </location>
</feature>
<dbReference type="Pfam" id="PF00528">
    <property type="entry name" value="BPD_transp_1"/>
    <property type="match status" value="1"/>
</dbReference>
<dbReference type="InterPro" id="IPR035906">
    <property type="entry name" value="MetI-like_sf"/>
</dbReference>
<feature type="transmembrane region" description="Helical" evidence="7">
    <location>
        <begin position="217"/>
        <end position="235"/>
    </location>
</feature>
<dbReference type="AlphaFoldDB" id="A0A3M0G5Q1"/>
<comment type="similarity">
    <text evidence="7">Belongs to the binding-protein-dependent transport system permease family.</text>
</comment>
<feature type="transmembrane region" description="Helical" evidence="7">
    <location>
        <begin position="279"/>
        <end position="300"/>
    </location>
</feature>
<evidence type="ECO:0000256" key="1">
    <source>
        <dbReference type="ARBA" id="ARBA00004651"/>
    </source>
</evidence>
<feature type="transmembrane region" description="Helical" evidence="7">
    <location>
        <begin position="87"/>
        <end position="109"/>
    </location>
</feature>
<organism evidence="9 10">
    <name type="scientific">Tessaracoccus antarcticus</name>
    <dbReference type="NCBI Taxonomy" id="2479848"/>
    <lineage>
        <taxon>Bacteria</taxon>
        <taxon>Bacillati</taxon>
        <taxon>Actinomycetota</taxon>
        <taxon>Actinomycetes</taxon>
        <taxon>Propionibacteriales</taxon>
        <taxon>Propionibacteriaceae</taxon>
        <taxon>Tessaracoccus</taxon>
    </lineage>
</organism>
<evidence type="ECO:0000256" key="5">
    <source>
        <dbReference type="ARBA" id="ARBA00022989"/>
    </source>
</evidence>
<dbReference type="PROSITE" id="PS50928">
    <property type="entry name" value="ABC_TM1"/>
    <property type="match status" value="1"/>
</dbReference>
<dbReference type="InterPro" id="IPR000515">
    <property type="entry name" value="MetI-like"/>
</dbReference>
<dbReference type="Gene3D" id="1.10.3720.10">
    <property type="entry name" value="MetI-like"/>
    <property type="match status" value="1"/>
</dbReference>
<keyword evidence="4 7" id="KW-0812">Transmembrane</keyword>
<dbReference type="PANTHER" id="PTHR43005:SF1">
    <property type="entry name" value="SPERMIDINE_PUTRESCINE TRANSPORT SYSTEM PERMEASE PROTEIN"/>
    <property type="match status" value="1"/>
</dbReference>
<reference evidence="9 10" key="1">
    <citation type="submission" date="2018-10" db="EMBL/GenBank/DDBJ databases">
        <title>Tessaracoccus antarcticuss sp. nov., isolated from sediment.</title>
        <authorList>
            <person name="Zhou L.Y."/>
            <person name="Du Z.J."/>
        </authorList>
    </citation>
    <scope>NUCLEOTIDE SEQUENCE [LARGE SCALE GENOMIC DNA]</scope>
    <source>
        <strain evidence="9 10">JDX10</strain>
    </source>
</reference>
<name>A0A3M0G5Q1_9ACTN</name>
<evidence type="ECO:0000256" key="6">
    <source>
        <dbReference type="ARBA" id="ARBA00023136"/>
    </source>
</evidence>
<evidence type="ECO:0000256" key="4">
    <source>
        <dbReference type="ARBA" id="ARBA00022692"/>
    </source>
</evidence>
<evidence type="ECO:0000256" key="2">
    <source>
        <dbReference type="ARBA" id="ARBA00022448"/>
    </source>
</evidence>
<dbReference type="GO" id="GO:0055085">
    <property type="term" value="P:transmembrane transport"/>
    <property type="evidence" value="ECO:0007669"/>
    <property type="project" value="InterPro"/>
</dbReference>
<evidence type="ECO:0000256" key="3">
    <source>
        <dbReference type="ARBA" id="ARBA00022475"/>
    </source>
</evidence>
<dbReference type="EMBL" id="REFW01000002">
    <property type="protein sequence ID" value="RMB60215.1"/>
    <property type="molecule type" value="Genomic_DNA"/>
</dbReference>
<accession>A0A3M0G5Q1</accession>
<dbReference type="SUPFAM" id="SSF161098">
    <property type="entry name" value="MetI-like"/>
    <property type="match status" value="1"/>
</dbReference>
<feature type="transmembrane region" description="Helical" evidence="7">
    <location>
        <begin position="116"/>
        <end position="137"/>
    </location>
</feature>
<evidence type="ECO:0000313" key="10">
    <source>
        <dbReference type="Proteomes" id="UP000275256"/>
    </source>
</evidence>
<dbReference type="PANTHER" id="PTHR43005">
    <property type="entry name" value="BLR7065 PROTEIN"/>
    <property type="match status" value="1"/>
</dbReference>
<keyword evidence="10" id="KW-1185">Reference proteome</keyword>
<dbReference type="CDD" id="cd06261">
    <property type="entry name" value="TM_PBP2"/>
    <property type="match status" value="1"/>
</dbReference>
<evidence type="ECO:0000256" key="7">
    <source>
        <dbReference type="RuleBase" id="RU363032"/>
    </source>
</evidence>
<dbReference type="OrthoDB" id="9804439at2"/>
<comment type="subcellular location">
    <subcellularLocation>
        <location evidence="1 7">Cell membrane</location>
        <topology evidence="1 7">Multi-pass membrane protein</topology>
    </subcellularLocation>
</comment>
<gene>
    <name evidence="9" type="ORF">EAX62_11075</name>
</gene>
<comment type="caution">
    <text evidence="9">The sequence shown here is derived from an EMBL/GenBank/DDBJ whole genome shotgun (WGS) entry which is preliminary data.</text>
</comment>
<keyword evidence="6 7" id="KW-0472">Membrane</keyword>
<dbReference type="GO" id="GO:0005886">
    <property type="term" value="C:plasma membrane"/>
    <property type="evidence" value="ECO:0007669"/>
    <property type="project" value="UniProtKB-SubCell"/>
</dbReference>
<feature type="domain" description="ABC transmembrane type-1" evidence="8">
    <location>
        <begin position="83"/>
        <end position="299"/>
    </location>
</feature>
<keyword evidence="3" id="KW-1003">Cell membrane</keyword>
<keyword evidence="2 7" id="KW-0813">Transport</keyword>
<evidence type="ECO:0000259" key="8">
    <source>
        <dbReference type="PROSITE" id="PS50928"/>
    </source>
</evidence>
<keyword evidence="5 7" id="KW-1133">Transmembrane helix</keyword>
<feature type="transmembrane region" description="Helical" evidence="7">
    <location>
        <begin position="174"/>
        <end position="197"/>
    </location>
</feature>